<dbReference type="InterPro" id="IPR039928">
    <property type="entry name" value="LNK"/>
</dbReference>
<gene>
    <name evidence="1" type="ORF">ACJIZ3_016000</name>
</gene>
<evidence type="ECO:0000313" key="1">
    <source>
        <dbReference type="EMBL" id="KAL3814732.1"/>
    </source>
</evidence>
<evidence type="ECO:0000313" key="2">
    <source>
        <dbReference type="Proteomes" id="UP001634393"/>
    </source>
</evidence>
<name>A0ABD3RRG6_9LAMI</name>
<organism evidence="1 2">
    <name type="scientific">Penstemon smallii</name>
    <dbReference type="NCBI Taxonomy" id="265156"/>
    <lineage>
        <taxon>Eukaryota</taxon>
        <taxon>Viridiplantae</taxon>
        <taxon>Streptophyta</taxon>
        <taxon>Embryophyta</taxon>
        <taxon>Tracheophyta</taxon>
        <taxon>Spermatophyta</taxon>
        <taxon>Magnoliopsida</taxon>
        <taxon>eudicotyledons</taxon>
        <taxon>Gunneridae</taxon>
        <taxon>Pentapetalae</taxon>
        <taxon>asterids</taxon>
        <taxon>lamiids</taxon>
        <taxon>Lamiales</taxon>
        <taxon>Plantaginaceae</taxon>
        <taxon>Cheloneae</taxon>
        <taxon>Penstemon</taxon>
    </lineage>
</organism>
<accession>A0ABD3RRG6</accession>
<dbReference type="Proteomes" id="UP001634393">
    <property type="component" value="Unassembled WGS sequence"/>
</dbReference>
<proteinExistence type="predicted"/>
<dbReference type="EMBL" id="JBJXBP010000008">
    <property type="protein sequence ID" value="KAL3814732.1"/>
    <property type="molecule type" value="Genomic_DNA"/>
</dbReference>
<keyword evidence="2" id="KW-1185">Reference proteome</keyword>
<comment type="caution">
    <text evidence="1">The sequence shown here is derived from an EMBL/GenBank/DDBJ whole genome shotgun (WGS) entry which is preliminary data.</text>
</comment>
<dbReference type="PANTHER" id="PTHR33334:SF10">
    <property type="entry name" value="PROTEIN LNK4"/>
    <property type="match status" value="1"/>
</dbReference>
<reference evidence="1 2" key="1">
    <citation type="submission" date="2024-12" db="EMBL/GenBank/DDBJ databases">
        <title>The unique morphological basis and parallel evolutionary history of personate flowers in Penstemon.</title>
        <authorList>
            <person name="Depatie T.H."/>
            <person name="Wessinger C.A."/>
        </authorList>
    </citation>
    <scope>NUCLEOTIDE SEQUENCE [LARGE SCALE GENOMIC DNA]</scope>
    <source>
        <strain evidence="1">WTNN_2</strain>
        <tissue evidence="1">Leaf</tissue>
    </source>
</reference>
<dbReference type="AlphaFoldDB" id="A0ABD3RRG6"/>
<sequence length="300" mass="33464">MEWYYDSATVPNDDEMFDKISSPYSCSPWGKRVGIEEFLFSGDAFYSEADPPRNCQVSRNSFCQRSLLAHSDVQVNDFAGSDEADDIFLRSLFKADASEIQGTGTSANFSQTSSWNDLLSVNHNGERNNVEDDSSSAEAKEPEFGIGASSEHLNVSEYINEDEETYMDESVLLELQMSTLQLREDTRICFRDSLYRLAENSRQQTSCSQNAMEDCKTTASGASSRFEESNVEESNTNAIDRTVATLLFNTMKFCNIALASRLDLAEKTSQRKYDNLCSLKPDSSISSPYYVPGGDAEVPT</sequence>
<protein>
    <submittedName>
        <fullName evidence="1">Uncharacterized protein</fullName>
    </submittedName>
</protein>
<dbReference type="PANTHER" id="PTHR33334">
    <property type="entry name" value="PROTEIN LNK1"/>
    <property type="match status" value="1"/>
</dbReference>